<keyword evidence="3" id="KW-1185">Reference proteome</keyword>
<name>A0ABV3WRG9_9HYPH</name>
<dbReference type="Gene3D" id="3.40.190.10">
    <property type="entry name" value="Periplasmic binding protein-like II"/>
    <property type="match status" value="2"/>
</dbReference>
<proteinExistence type="predicted"/>
<gene>
    <name evidence="2" type="ORF">V1479_08010</name>
</gene>
<dbReference type="Pfam" id="PF09084">
    <property type="entry name" value="NMT1"/>
    <property type="match status" value="1"/>
</dbReference>
<dbReference type="InterPro" id="IPR027939">
    <property type="entry name" value="NMT1/THI5"/>
</dbReference>
<dbReference type="InterPro" id="IPR015168">
    <property type="entry name" value="SsuA/THI5"/>
</dbReference>
<evidence type="ECO:0000313" key="2">
    <source>
        <dbReference type="EMBL" id="MEX4007245.1"/>
    </source>
</evidence>
<evidence type="ECO:0000259" key="1">
    <source>
        <dbReference type="Pfam" id="PF09084"/>
    </source>
</evidence>
<dbReference type="PROSITE" id="PS51318">
    <property type="entry name" value="TAT"/>
    <property type="match status" value="1"/>
</dbReference>
<dbReference type="PANTHER" id="PTHR31528">
    <property type="entry name" value="4-AMINO-5-HYDROXYMETHYL-2-METHYLPYRIMIDINE PHOSPHATE SYNTHASE THI11-RELATED"/>
    <property type="match status" value="1"/>
</dbReference>
<dbReference type="RefSeq" id="WP_368802441.1">
    <property type="nucleotide sequence ID" value="NZ_JAZHFV010000002.1"/>
</dbReference>
<evidence type="ECO:0000313" key="3">
    <source>
        <dbReference type="Proteomes" id="UP001559025"/>
    </source>
</evidence>
<dbReference type="PANTHER" id="PTHR31528:SF15">
    <property type="entry name" value="RIBOFLAVIN-BINDING PROTEIN RIBY"/>
    <property type="match status" value="1"/>
</dbReference>
<dbReference type="InterPro" id="IPR006311">
    <property type="entry name" value="TAT_signal"/>
</dbReference>
<dbReference type="Proteomes" id="UP001559025">
    <property type="component" value="Unassembled WGS sequence"/>
</dbReference>
<comment type="caution">
    <text evidence="2">The sequence shown here is derived from an EMBL/GenBank/DDBJ whole genome shotgun (WGS) entry which is preliminary data.</text>
</comment>
<reference evidence="2 3" key="1">
    <citation type="submission" date="2024-01" db="EMBL/GenBank/DDBJ databases">
        <title>New evidence supports the origin of RcGTA from prophage.</title>
        <authorList>
            <person name="Xu Y."/>
            <person name="Liu B."/>
            <person name="Chen F."/>
        </authorList>
    </citation>
    <scope>NUCLEOTIDE SEQUENCE [LARGE SCALE GENOMIC DNA]</scope>
    <source>
        <strain evidence="2 3">CBW1107-2</strain>
    </source>
</reference>
<sequence length="334" mass="35112">MELTRRSLMLGAMGSAALLSLPVGARAQNAFSFITPFTFSLAFAPVLYADAAGYYSDEGLEMNLQAGKGAALAAQMTIAGQMDSGRTGGTNYIVSRVNNDAPLISIATIAQMSPFFVLSSTENPVNTIADLEGRTVGMATLGGSMEGTLDLMMTNAGASPEKVNKVKVADSAASFALIEAGRAGAFLGNTSSMVIASSARDDVAAMPIDDGMPGQVYVARPDQVAENPEKFVAFLRATHRAAKEIVGTEDLTPILTTIGGKHDVSGLKNMETAQKDLRANAQNWASKGEENLLRNIPEMWDRAVGLLAGAKLIDKTVPATELYTNDLLDQALKA</sequence>
<organism evidence="2 3">
    <name type="scientific">Neoaquamicrobium sediminum</name>
    <dbReference type="NCBI Taxonomy" id="1849104"/>
    <lineage>
        <taxon>Bacteria</taxon>
        <taxon>Pseudomonadati</taxon>
        <taxon>Pseudomonadota</taxon>
        <taxon>Alphaproteobacteria</taxon>
        <taxon>Hyphomicrobiales</taxon>
        <taxon>Phyllobacteriaceae</taxon>
        <taxon>Neoaquamicrobium</taxon>
    </lineage>
</organism>
<accession>A0ABV3WRG9</accession>
<feature type="domain" description="SsuA/THI5-like" evidence="1">
    <location>
        <begin position="43"/>
        <end position="246"/>
    </location>
</feature>
<protein>
    <submittedName>
        <fullName evidence="2">ABC transporter substrate-binding protein</fullName>
    </submittedName>
</protein>
<dbReference type="SUPFAM" id="SSF53850">
    <property type="entry name" value="Periplasmic binding protein-like II"/>
    <property type="match status" value="1"/>
</dbReference>
<dbReference type="EMBL" id="JAZHFV010000002">
    <property type="protein sequence ID" value="MEX4007245.1"/>
    <property type="molecule type" value="Genomic_DNA"/>
</dbReference>